<proteinExistence type="predicted"/>
<keyword evidence="3" id="KW-1185">Reference proteome</keyword>
<accession>A0A1X7BTN0</accession>
<dbReference type="AlphaFoldDB" id="A0A1X7BTN0"/>
<dbReference type="Pfam" id="PF07486">
    <property type="entry name" value="Hydrolase_2"/>
    <property type="match status" value="1"/>
</dbReference>
<protein>
    <submittedName>
        <fullName evidence="2">Spore cortex-lytic enzyme</fullName>
    </submittedName>
</protein>
<dbReference type="InterPro" id="IPR011105">
    <property type="entry name" value="Cell_wall_hydrolase_SleB"/>
</dbReference>
<organism evidence="2 3">
    <name type="scientific">Roseovarius aestuarii</name>
    <dbReference type="NCBI Taxonomy" id="475083"/>
    <lineage>
        <taxon>Bacteria</taxon>
        <taxon>Pseudomonadati</taxon>
        <taxon>Pseudomonadota</taxon>
        <taxon>Alphaproteobacteria</taxon>
        <taxon>Rhodobacterales</taxon>
        <taxon>Roseobacteraceae</taxon>
        <taxon>Roseovarius</taxon>
    </lineage>
</organism>
<evidence type="ECO:0000313" key="2">
    <source>
        <dbReference type="EMBL" id="SMC13036.1"/>
    </source>
</evidence>
<dbReference type="OrthoDB" id="9785345at2"/>
<reference evidence="2 3" key="1">
    <citation type="submission" date="2017-03" db="EMBL/GenBank/DDBJ databases">
        <authorList>
            <person name="Afonso C.L."/>
            <person name="Miller P.J."/>
            <person name="Scott M.A."/>
            <person name="Spackman E."/>
            <person name="Goraichik I."/>
            <person name="Dimitrov K.M."/>
            <person name="Suarez D.L."/>
            <person name="Swayne D.E."/>
        </authorList>
    </citation>
    <scope>NUCLEOTIDE SEQUENCE [LARGE SCALE GENOMIC DNA]</scope>
    <source>
        <strain evidence="2 3">CECT 7745</strain>
    </source>
</reference>
<dbReference type="Proteomes" id="UP000193224">
    <property type="component" value="Unassembled WGS sequence"/>
</dbReference>
<sequence>MGKSEKSVFAGLVIGCAGLLAFAIGRDFVTGTVPGYQPYTLERPDRDDYPQTPELIEPTQLNKAWVDELPLPEKVSETHKCLAEALYFEARGESVQGQIAVAEVILNRAAHPRFPDTVCDVIYQGSEEGSACQFSYACDDHPEEFKNSRAYDRSLRIAAFLLRHGAWGFARGAVYYHTHSVSPTWAEQMKVLTEIGNHLFLNAHEE</sequence>
<name>A0A1X7BTN0_9RHOB</name>
<dbReference type="GO" id="GO:0016787">
    <property type="term" value="F:hydrolase activity"/>
    <property type="evidence" value="ECO:0007669"/>
    <property type="project" value="InterPro"/>
</dbReference>
<dbReference type="Gene3D" id="1.10.10.2520">
    <property type="entry name" value="Cell wall hydrolase SleB, domain 1"/>
    <property type="match status" value="1"/>
</dbReference>
<dbReference type="RefSeq" id="WP_085800990.1">
    <property type="nucleotide sequence ID" value="NZ_FWXB01000011.1"/>
</dbReference>
<evidence type="ECO:0000259" key="1">
    <source>
        <dbReference type="Pfam" id="PF07486"/>
    </source>
</evidence>
<evidence type="ECO:0000313" key="3">
    <source>
        <dbReference type="Proteomes" id="UP000193224"/>
    </source>
</evidence>
<dbReference type="EMBL" id="FWXB01000011">
    <property type="protein sequence ID" value="SMC13036.1"/>
    <property type="molecule type" value="Genomic_DNA"/>
</dbReference>
<feature type="domain" description="Cell wall hydrolase SleB" evidence="1">
    <location>
        <begin position="92"/>
        <end position="200"/>
    </location>
</feature>
<gene>
    <name evidence="2" type="primary">sleB_1</name>
    <name evidence="2" type="ORF">ROA7745_02870</name>
</gene>
<dbReference type="InterPro" id="IPR042047">
    <property type="entry name" value="SleB_dom1"/>
</dbReference>